<dbReference type="EMBL" id="JYDH01000770">
    <property type="protein sequence ID" value="KRY25712.1"/>
    <property type="molecule type" value="Genomic_DNA"/>
</dbReference>
<reference evidence="1 2" key="1">
    <citation type="submission" date="2015-01" db="EMBL/GenBank/DDBJ databases">
        <title>Evolution of Trichinella species and genotypes.</title>
        <authorList>
            <person name="Korhonen P.K."/>
            <person name="Edoardo P."/>
            <person name="Giuseppe L.R."/>
            <person name="Gasser R.B."/>
        </authorList>
    </citation>
    <scope>NUCLEOTIDE SEQUENCE [LARGE SCALE GENOMIC DNA]</scope>
    <source>
        <strain evidence="1">ISS3</strain>
    </source>
</reference>
<evidence type="ECO:0000313" key="2">
    <source>
        <dbReference type="Proteomes" id="UP000054776"/>
    </source>
</evidence>
<evidence type="ECO:0000313" key="1">
    <source>
        <dbReference type="EMBL" id="KRY25712.1"/>
    </source>
</evidence>
<dbReference type="InParanoid" id="A0A0V1ALP8"/>
<proteinExistence type="predicted"/>
<dbReference type="Proteomes" id="UP000054776">
    <property type="component" value="Unassembled WGS sequence"/>
</dbReference>
<feature type="non-terminal residue" evidence="1">
    <location>
        <position position="65"/>
    </location>
</feature>
<comment type="caution">
    <text evidence="1">The sequence shown here is derived from an EMBL/GenBank/DDBJ whole genome shotgun (WGS) entry which is preliminary data.</text>
</comment>
<gene>
    <name evidence="1" type="ORF">T01_11019</name>
</gene>
<dbReference type="AlphaFoldDB" id="A0A0V1ALP8"/>
<keyword evidence="2" id="KW-1185">Reference proteome</keyword>
<sequence length="65" mass="7565">MLGIIIVMITGLITSLLRLEDILFFTWIALIYDEVLFLKQSHFSLLHHVDRAYLGPCILRTVSQY</sequence>
<organism evidence="1 2">
    <name type="scientific">Trichinella spiralis</name>
    <name type="common">Trichina worm</name>
    <dbReference type="NCBI Taxonomy" id="6334"/>
    <lineage>
        <taxon>Eukaryota</taxon>
        <taxon>Metazoa</taxon>
        <taxon>Ecdysozoa</taxon>
        <taxon>Nematoda</taxon>
        <taxon>Enoplea</taxon>
        <taxon>Dorylaimia</taxon>
        <taxon>Trichinellida</taxon>
        <taxon>Trichinellidae</taxon>
        <taxon>Trichinella</taxon>
    </lineage>
</organism>
<protein>
    <submittedName>
        <fullName evidence="1">Uncharacterized protein</fullName>
    </submittedName>
</protein>
<accession>A0A0V1ALP8</accession>
<name>A0A0V1ALP8_TRISP</name>